<reference evidence="1 2" key="1">
    <citation type="submission" date="2024-07" db="EMBL/GenBank/DDBJ databases">
        <authorList>
            <person name="Hebao G."/>
        </authorList>
    </citation>
    <scope>NUCLEOTIDE SEQUENCE [LARGE SCALE GENOMIC DNA]</scope>
    <source>
        <strain evidence="1 2">ACCC 02193</strain>
    </source>
</reference>
<keyword evidence="2" id="KW-1185">Reference proteome</keyword>
<sequence length="128" mass="14393">MRYTVYVQYSNGAKGNSYTEGTKAKIFQWFTQILSNDDLRQTAQAVIIEQPRGEVYRYDLASGAPVPTYADIPWPRPGRSTLIEGGRSVSAFITEDEQEYVRKAGGGNFSRGIRNLVNELKVLRQVQA</sequence>
<dbReference type="Proteomes" id="UP001565243">
    <property type="component" value="Unassembled WGS sequence"/>
</dbReference>
<gene>
    <name evidence="1" type="ORF">AB6T85_21770</name>
</gene>
<comment type="caution">
    <text evidence="1">The sequence shown here is derived from an EMBL/GenBank/DDBJ whole genome shotgun (WGS) entry which is preliminary data.</text>
</comment>
<evidence type="ECO:0000313" key="1">
    <source>
        <dbReference type="EMBL" id="MEY8773041.1"/>
    </source>
</evidence>
<dbReference type="EMBL" id="JBGFFX010000017">
    <property type="protein sequence ID" value="MEY8773041.1"/>
    <property type="molecule type" value="Genomic_DNA"/>
</dbReference>
<proteinExistence type="predicted"/>
<organism evidence="1 2">
    <name type="scientific">Erwinia aeris</name>
    <dbReference type="NCBI Taxonomy" id="3239803"/>
    <lineage>
        <taxon>Bacteria</taxon>
        <taxon>Pseudomonadati</taxon>
        <taxon>Pseudomonadota</taxon>
        <taxon>Gammaproteobacteria</taxon>
        <taxon>Enterobacterales</taxon>
        <taxon>Erwiniaceae</taxon>
        <taxon>Erwinia</taxon>
    </lineage>
</organism>
<dbReference type="RefSeq" id="WP_337016522.1">
    <property type="nucleotide sequence ID" value="NZ_JBGFFX010000017.1"/>
</dbReference>
<name>A0ABV4EE50_9GAMM</name>
<protein>
    <submittedName>
        <fullName evidence="1">Uncharacterized protein</fullName>
    </submittedName>
</protein>
<accession>A0ABV4EE50</accession>
<evidence type="ECO:0000313" key="2">
    <source>
        <dbReference type="Proteomes" id="UP001565243"/>
    </source>
</evidence>